<dbReference type="InterPro" id="IPR035906">
    <property type="entry name" value="MetI-like_sf"/>
</dbReference>
<feature type="transmembrane region" description="Helical" evidence="12">
    <location>
        <begin position="187"/>
        <end position="213"/>
    </location>
</feature>
<dbReference type="PROSITE" id="PS50928">
    <property type="entry name" value="ABC_TM1"/>
    <property type="match status" value="1"/>
</dbReference>
<dbReference type="Proteomes" id="UP000664779">
    <property type="component" value="Unassembled WGS sequence"/>
</dbReference>
<evidence type="ECO:0000256" key="8">
    <source>
        <dbReference type="ARBA" id="ARBA00022989"/>
    </source>
</evidence>
<feature type="domain" description="ABC transmembrane type-1" evidence="14">
    <location>
        <begin position="185"/>
        <end position="374"/>
    </location>
</feature>
<dbReference type="GO" id="GO:0055085">
    <property type="term" value="P:transmembrane transport"/>
    <property type="evidence" value="ECO:0007669"/>
    <property type="project" value="InterPro"/>
</dbReference>
<dbReference type="PANTHER" id="PTHR43386:SF2">
    <property type="entry name" value="OLIGOPEPTIDE TRANSPORT SYSTEM PERMEASE PROTEIN OPPC"/>
    <property type="match status" value="1"/>
</dbReference>
<comment type="caution">
    <text evidence="15">The sequence shown here is derived from an EMBL/GenBank/DDBJ whole genome shotgun (WGS) entry which is preliminary data.</text>
</comment>
<keyword evidence="6" id="KW-0571">Peptide transport</keyword>
<dbReference type="Gene3D" id="1.10.3720.10">
    <property type="entry name" value="MetI-like"/>
    <property type="match status" value="1"/>
</dbReference>
<dbReference type="InterPro" id="IPR025966">
    <property type="entry name" value="OppC_N"/>
</dbReference>
<dbReference type="InterPro" id="IPR050366">
    <property type="entry name" value="BP-dependent_transpt_permease"/>
</dbReference>
<dbReference type="EMBL" id="JAFLNF010000003">
    <property type="protein sequence ID" value="MBO0345348.1"/>
    <property type="molecule type" value="Genomic_DNA"/>
</dbReference>
<dbReference type="GO" id="GO:0005886">
    <property type="term" value="C:plasma membrane"/>
    <property type="evidence" value="ECO:0007669"/>
    <property type="project" value="UniProtKB-SubCell"/>
</dbReference>
<evidence type="ECO:0000256" key="4">
    <source>
        <dbReference type="ARBA" id="ARBA00022519"/>
    </source>
</evidence>
<evidence type="ECO:0000256" key="9">
    <source>
        <dbReference type="ARBA" id="ARBA00023136"/>
    </source>
</evidence>
<feature type="transmembrane region" description="Helical" evidence="12">
    <location>
        <begin position="351"/>
        <end position="374"/>
    </location>
</feature>
<evidence type="ECO:0000313" key="16">
    <source>
        <dbReference type="Proteomes" id="UP000664779"/>
    </source>
</evidence>
<protein>
    <recommendedName>
        <fullName evidence="11">Oligopeptide transport system permease protein OppC</fullName>
    </recommendedName>
</protein>
<dbReference type="RefSeq" id="WP_206939835.1">
    <property type="nucleotide sequence ID" value="NZ_JAFLNF010000003.1"/>
</dbReference>
<dbReference type="CDD" id="cd06261">
    <property type="entry name" value="TM_PBP2"/>
    <property type="match status" value="1"/>
</dbReference>
<accession>A0A939EPX5</accession>
<evidence type="ECO:0000256" key="10">
    <source>
        <dbReference type="ARBA" id="ARBA00024202"/>
    </source>
</evidence>
<keyword evidence="4" id="KW-0997">Cell inner membrane</keyword>
<comment type="subcellular location">
    <subcellularLocation>
        <location evidence="1">Cell inner membrane</location>
        <topology evidence="1">Multi-pass membrane protein</topology>
    </subcellularLocation>
    <subcellularLocation>
        <location evidence="12">Cell membrane</location>
        <topology evidence="12">Multi-pass membrane protein</topology>
    </subcellularLocation>
</comment>
<keyword evidence="9 12" id="KW-0472">Membrane</keyword>
<comment type="similarity">
    <text evidence="10">Belongs to the binding-protein-dependent transport system permease family. OppBC subfamily.</text>
</comment>
<feature type="transmembrane region" description="Helical" evidence="12">
    <location>
        <begin position="42"/>
        <end position="63"/>
    </location>
</feature>
<evidence type="ECO:0000256" key="3">
    <source>
        <dbReference type="ARBA" id="ARBA00022475"/>
    </source>
</evidence>
<dbReference type="GO" id="GO:0015833">
    <property type="term" value="P:peptide transport"/>
    <property type="evidence" value="ECO:0007669"/>
    <property type="project" value="UniProtKB-KW"/>
</dbReference>
<evidence type="ECO:0000256" key="12">
    <source>
        <dbReference type="RuleBase" id="RU363032"/>
    </source>
</evidence>
<name>A0A939EPX5_9HYPH</name>
<dbReference type="InterPro" id="IPR000515">
    <property type="entry name" value="MetI-like"/>
</dbReference>
<dbReference type="AlphaFoldDB" id="A0A939EPX5"/>
<evidence type="ECO:0000259" key="14">
    <source>
        <dbReference type="PROSITE" id="PS50928"/>
    </source>
</evidence>
<evidence type="ECO:0000256" key="13">
    <source>
        <dbReference type="SAM" id="MobiDB-lite"/>
    </source>
</evidence>
<evidence type="ECO:0000256" key="5">
    <source>
        <dbReference type="ARBA" id="ARBA00022692"/>
    </source>
</evidence>
<evidence type="ECO:0000256" key="2">
    <source>
        <dbReference type="ARBA" id="ARBA00022448"/>
    </source>
</evidence>
<dbReference type="SUPFAM" id="SSF161098">
    <property type="entry name" value="MetI-like"/>
    <property type="match status" value="1"/>
</dbReference>
<evidence type="ECO:0000256" key="11">
    <source>
        <dbReference type="ARBA" id="ARBA00072251"/>
    </source>
</evidence>
<dbReference type="Pfam" id="PF12911">
    <property type="entry name" value="OppC_N"/>
    <property type="match status" value="1"/>
</dbReference>
<organism evidence="15 16">
    <name type="scientific">Roseibium limicola</name>
    <dbReference type="NCBI Taxonomy" id="2816037"/>
    <lineage>
        <taxon>Bacteria</taxon>
        <taxon>Pseudomonadati</taxon>
        <taxon>Pseudomonadota</taxon>
        <taxon>Alphaproteobacteria</taxon>
        <taxon>Hyphomicrobiales</taxon>
        <taxon>Stappiaceae</taxon>
        <taxon>Roseibium</taxon>
    </lineage>
</organism>
<proteinExistence type="inferred from homology"/>
<keyword evidence="5 12" id="KW-0812">Transmembrane</keyword>
<evidence type="ECO:0000313" key="15">
    <source>
        <dbReference type="EMBL" id="MBO0345348.1"/>
    </source>
</evidence>
<feature type="transmembrane region" description="Helical" evidence="12">
    <location>
        <begin position="233"/>
        <end position="258"/>
    </location>
</feature>
<evidence type="ECO:0000256" key="6">
    <source>
        <dbReference type="ARBA" id="ARBA00022856"/>
    </source>
</evidence>
<reference evidence="15" key="1">
    <citation type="submission" date="2021-03" db="EMBL/GenBank/DDBJ databases">
        <title>Roseibium sp. CAU 1637 isolated from Incheon.</title>
        <authorList>
            <person name="Kim W."/>
        </authorList>
    </citation>
    <scope>NUCLEOTIDE SEQUENCE</scope>
    <source>
        <strain evidence="15">CAU 1637</strain>
    </source>
</reference>
<evidence type="ECO:0000256" key="1">
    <source>
        <dbReference type="ARBA" id="ARBA00004429"/>
    </source>
</evidence>
<feature type="region of interest" description="Disordered" evidence="13">
    <location>
        <begin position="1"/>
        <end position="22"/>
    </location>
</feature>
<evidence type="ECO:0000256" key="7">
    <source>
        <dbReference type="ARBA" id="ARBA00022927"/>
    </source>
</evidence>
<dbReference type="Pfam" id="PF00528">
    <property type="entry name" value="BPD_transp_1"/>
    <property type="match status" value="1"/>
</dbReference>
<keyword evidence="8 12" id="KW-1133">Transmembrane helix</keyword>
<keyword evidence="2 12" id="KW-0813">Transport</keyword>
<keyword evidence="3" id="KW-1003">Cell membrane</keyword>
<sequence>MSTISSPQTPPDQPHGDPAVHQEVRGRSLWDDARDRLLANRAAMASLCVLVLITIISILGPMLSPHPFDKVYRDYVKVPASLSAYPAEDEVEPAFRSLLKRARVSIDSFERTGNVVTAIVTSKREIDPRIVRYADRSDMFSGATLGDFSEDGKSAVMQADIAFVHFYFGTDSNGRDLMTRTFIAGRVSLTIGLLATIVAIAIGVVYGATSGYLGGRVDQSMMRVVDVLYSLPFIFFVIMLVVFFGRNFVLMFIAVGAVEWLDMARIVRGQTLTIKRQEYVQAAEAMGVSDGGILRRHVIPNTLGPVVVYMTLLVPKVILLESFLSFLGLGVQEPMTSWGVLISEGARNLQGAYWMLIFPSIFLTSTLFALNFIGDGLRDALDPKDR</sequence>
<dbReference type="PANTHER" id="PTHR43386">
    <property type="entry name" value="OLIGOPEPTIDE TRANSPORT SYSTEM PERMEASE PROTEIN APPC"/>
    <property type="match status" value="1"/>
</dbReference>
<keyword evidence="7" id="KW-0653">Protein transport</keyword>
<gene>
    <name evidence="15" type="ORF">J0X15_08960</name>
</gene>
<dbReference type="GO" id="GO:0015031">
    <property type="term" value="P:protein transport"/>
    <property type="evidence" value="ECO:0007669"/>
    <property type="project" value="UniProtKB-KW"/>
</dbReference>
<feature type="transmembrane region" description="Helical" evidence="12">
    <location>
        <begin position="306"/>
        <end position="331"/>
    </location>
</feature>
<keyword evidence="16" id="KW-1185">Reference proteome</keyword>